<evidence type="ECO:0000313" key="2">
    <source>
        <dbReference type="Proteomes" id="UP000199024"/>
    </source>
</evidence>
<gene>
    <name evidence="1" type="ORF">SAMN05421771_1567</name>
</gene>
<name>A0A1I6LZW8_9BACT</name>
<accession>A0A1I6LZW8</accession>
<reference evidence="1 2" key="1">
    <citation type="submission" date="2016-10" db="EMBL/GenBank/DDBJ databases">
        <authorList>
            <person name="de Groot N.N."/>
        </authorList>
    </citation>
    <scope>NUCLEOTIDE SEQUENCE [LARGE SCALE GENOMIC DNA]</scope>
    <source>
        <strain evidence="1 2">DSM 21001</strain>
    </source>
</reference>
<dbReference type="STRING" id="474950.SAMN05421771_1567"/>
<dbReference type="AlphaFoldDB" id="A0A1I6LZW8"/>
<protein>
    <submittedName>
        <fullName evidence="1">Uncharacterized protein</fullName>
    </submittedName>
</protein>
<proteinExistence type="predicted"/>
<organism evidence="1 2">
    <name type="scientific">Granulicella pectinivorans</name>
    <dbReference type="NCBI Taxonomy" id="474950"/>
    <lineage>
        <taxon>Bacteria</taxon>
        <taxon>Pseudomonadati</taxon>
        <taxon>Acidobacteriota</taxon>
        <taxon>Terriglobia</taxon>
        <taxon>Terriglobales</taxon>
        <taxon>Acidobacteriaceae</taxon>
        <taxon>Granulicella</taxon>
    </lineage>
</organism>
<sequence length="67" mass="7613">MCCERYQALEKIVEDALTERVAAEEALTGTTPPFPRREQNFIHAVMVWYEAVLALARHRETCAECSG</sequence>
<keyword evidence="2" id="KW-1185">Reference proteome</keyword>
<dbReference type="Proteomes" id="UP000199024">
    <property type="component" value="Unassembled WGS sequence"/>
</dbReference>
<evidence type="ECO:0000313" key="1">
    <source>
        <dbReference type="EMBL" id="SFS08963.1"/>
    </source>
</evidence>
<dbReference type="EMBL" id="FOZL01000001">
    <property type="protein sequence ID" value="SFS08963.1"/>
    <property type="molecule type" value="Genomic_DNA"/>
</dbReference>
<dbReference type="RefSeq" id="WP_089838170.1">
    <property type="nucleotide sequence ID" value="NZ_FOZL01000001.1"/>
</dbReference>